<evidence type="ECO:0000313" key="4">
    <source>
        <dbReference type="Proteomes" id="UP000275408"/>
    </source>
</evidence>
<dbReference type="Pfam" id="PF00685">
    <property type="entry name" value="Sulfotransfer_1"/>
    <property type="match status" value="1"/>
</dbReference>
<accession>A0A3M6TI51</accession>
<dbReference type="OMA" id="MYQFANL"/>
<feature type="domain" description="Sulfotransferase" evidence="2">
    <location>
        <begin position="74"/>
        <end position="381"/>
    </location>
</feature>
<comment type="caution">
    <text evidence="3">The sequence shown here is derived from an EMBL/GenBank/DDBJ whole genome shotgun (WGS) entry which is preliminary data.</text>
</comment>
<keyword evidence="1" id="KW-0472">Membrane</keyword>
<feature type="transmembrane region" description="Helical" evidence="1">
    <location>
        <begin position="12"/>
        <end position="32"/>
    </location>
</feature>
<keyword evidence="1" id="KW-0812">Transmembrane</keyword>
<sequence length="416" mass="48001">MALHSCRRRILLRVLAVIIAIISTIFLAARLYKEMRSGPNPYPRKRHDFQESADIQEWADFHNERLDSKGRRRSILVIAHGRSGSTITGEIFNHHPSVFYLHEPLQTVERISKQNGSNKDRYASLMINILSNILRCNFSQAVLEDFDNFYREPSHSRASCAIGSPPLCPHEMTDPKWDLKLCLPLTNKSLGTTCRNKYAVTVAKILMSRIAGNDIKNILQACRKSKSNCQIIFLIKDPRAVIPSSHSVGFPIDRGSRLSKDGLRLFSYQNCKQTEDNLVFLKNLPLSWRRRILVQRYEDFAVNPLKVMSRLYDFAGLPVLDHVKIWLNESTHPSKKREDMLIEGSPDFFMMDDASATANRWRCKVHPHDIDIIEHYCKHVMQIMGYIPINNDEDLMADVTTPLFSEDYEAKKWFPN</sequence>
<evidence type="ECO:0000313" key="3">
    <source>
        <dbReference type="EMBL" id="RMX41046.1"/>
    </source>
</evidence>
<protein>
    <recommendedName>
        <fullName evidence="2">Sulfotransferase domain-containing protein</fullName>
    </recommendedName>
</protein>
<dbReference type="InterPro" id="IPR051135">
    <property type="entry name" value="Gal/GlcNAc/GalNAc_ST"/>
</dbReference>
<dbReference type="OrthoDB" id="6138663at2759"/>
<evidence type="ECO:0000259" key="2">
    <source>
        <dbReference type="Pfam" id="PF00685"/>
    </source>
</evidence>
<dbReference type="SUPFAM" id="SSF52540">
    <property type="entry name" value="P-loop containing nucleoside triphosphate hydrolases"/>
    <property type="match status" value="1"/>
</dbReference>
<keyword evidence="4" id="KW-1185">Reference proteome</keyword>
<organism evidence="3 4">
    <name type="scientific">Pocillopora damicornis</name>
    <name type="common">Cauliflower coral</name>
    <name type="synonym">Millepora damicornis</name>
    <dbReference type="NCBI Taxonomy" id="46731"/>
    <lineage>
        <taxon>Eukaryota</taxon>
        <taxon>Metazoa</taxon>
        <taxon>Cnidaria</taxon>
        <taxon>Anthozoa</taxon>
        <taxon>Hexacorallia</taxon>
        <taxon>Scleractinia</taxon>
        <taxon>Astrocoeniina</taxon>
        <taxon>Pocilloporidae</taxon>
        <taxon>Pocillopora</taxon>
    </lineage>
</organism>
<proteinExistence type="predicted"/>
<dbReference type="EMBL" id="RCHS01003527">
    <property type="protein sequence ID" value="RMX41046.1"/>
    <property type="molecule type" value="Genomic_DNA"/>
</dbReference>
<keyword evidence="1" id="KW-1133">Transmembrane helix</keyword>
<dbReference type="Proteomes" id="UP000275408">
    <property type="component" value="Unassembled WGS sequence"/>
</dbReference>
<name>A0A3M6TI51_POCDA</name>
<dbReference type="InterPro" id="IPR027417">
    <property type="entry name" value="P-loop_NTPase"/>
</dbReference>
<dbReference type="GO" id="GO:0006044">
    <property type="term" value="P:N-acetylglucosamine metabolic process"/>
    <property type="evidence" value="ECO:0007669"/>
    <property type="project" value="TreeGrafter"/>
</dbReference>
<dbReference type="AlphaFoldDB" id="A0A3M6TI51"/>
<dbReference type="GO" id="GO:0006790">
    <property type="term" value="P:sulfur compound metabolic process"/>
    <property type="evidence" value="ECO:0007669"/>
    <property type="project" value="TreeGrafter"/>
</dbReference>
<evidence type="ECO:0000256" key="1">
    <source>
        <dbReference type="SAM" id="Phobius"/>
    </source>
</evidence>
<dbReference type="InterPro" id="IPR000863">
    <property type="entry name" value="Sulfotransferase_dom"/>
</dbReference>
<dbReference type="Gene3D" id="3.40.50.300">
    <property type="entry name" value="P-loop containing nucleotide triphosphate hydrolases"/>
    <property type="match status" value="1"/>
</dbReference>
<dbReference type="GO" id="GO:0001517">
    <property type="term" value="F:N-acetylglucosamine 6-O-sulfotransferase activity"/>
    <property type="evidence" value="ECO:0007669"/>
    <property type="project" value="TreeGrafter"/>
</dbReference>
<reference evidence="3 4" key="1">
    <citation type="journal article" date="2018" name="Sci. Rep.">
        <title>Comparative analysis of the Pocillopora damicornis genome highlights role of immune system in coral evolution.</title>
        <authorList>
            <person name="Cunning R."/>
            <person name="Bay R.A."/>
            <person name="Gillette P."/>
            <person name="Baker A.C."/>
            <person name="Traylor-Knowles N."/>
        </authorList>
    </citation>
    <scope>NUCLEOTIDE SEQUENCE [LARGE SCALE GENOMIC DNA]</scope>
    <source>
        <strain evidence="3">RSMAS</strain>
        <tissue evidence="3">Whole animal</tissue>
    </source>
</reference>
<gene>
    <name evidence="3" type="ORF">pdam_00003280</name>
</gene>
<dbReference type="PANTHER" id="PTHR10704">
    <property type="entry name" value="CARBOHYDRATE SULFOTRANSFERASE"/>
    <property type="match status" value="1"/>
</dbReference>
<dbReference type="PANTHER" id="PTHR10704:SF44">
    <property type="entry name" value="LD35051P-RELATED"/>
    <property type="match status" value="1"/>
</dbReference>